<gene>
    <name evidence="1" type="ORF">E4186_00415</name>
    <name evidence="2" type="ORF">E4188_07445</name>
</gene>
<dbReference type="EMBL" id="CP038448">
    <property type="protein sequence ID" value="QJT38393.1"/>
    <property type="molecule type" value="Genomic_DNA"/>
</dbReference>
<dbReference type="Proteomes" id="UP000502006">
    <property type="component" value="Chromosome"/>
</dbReference>
<keyword evidence="4" id="KW-1185">Reference proteome</keyword>
<organism evidence="1 3">
    <name type="scientific">Aeromonas media</name>
    <dbReference type="NCBI Taxonomy" id="651"/>
    <lineage>
        <taxon>Bacteria</taxon>
        <taxon>Pseudomonadati</taxon>
        <taxon>Pseudomonadota</taxon>
        <taxon>Gammaproteobacteria</taxon>
        <taxon>Aeromonadales</taxon>
        <taxon>Aeromonadaceae</taxon>
        <taxon>Aeromonas</taxon>
    </lineage>
</organism>
<dbReference type="Proteomes" id="UP000502657">
    <property type="component" value="Chromosome"/>
</dbReference>
<accession>A0A7Z3H9U9</accession>
<dbReference type="RefSeq" id="WP_148304720.1">
    <property type="nucleotide sequence ID" value="NZ_CAWMGL010000100.1"/>
</dbReference>
<proteinExistence type="predicted"/>
<sequence>MQNNEYMAILCFSHFSGGMELDALKLANAFDQYGIKTTLVCREGSLIEEEAIARNIIFQ</sequence>
<dbReference type="AlphaFoldDB" id="A0A7Z3H9U9"/>
<evidence type="ECO:0000313" key="2">
    <source>
        <dbReference type="EMBL" id="QJT38393.1"/>
    </source>
</evidence>
<dbReference type="EMBL" id="CP038444">
    <property type="protein sequence ID" value="QJT28858.1"/>
    <property type="molecule type" value="Genomic_DNA"/>
</dbReference>
<protein>
    <submittedName>
        <fullName evidence="1">Uncharacterized protein</fullName>
    </submittedName>
</protein>
<reference evidence="3 4" key="1">
    <citation type="submission" date="2019-03" db="EMBL/GenBank/DDBJ databases">
        <title>Novel transposon Tn6433 accelerates the dissemination of tet(E) in Aeromonas from aerobic biofilm under oxytetracycline stress.</title>
        <authorList>
            <person name="Shi Y."/>
            <person name="Tian Z."/>
            <person name="Zhang Y."/>
            <person name="Zhang H."/>
            <person name="Yang M."/>
        </authorList>
    </citation>
    <scope>NUCLEOTIDE SEQUENCE [LARGE SCALE GENOMIC DNA]</scope>
    <source>
        <strain evidence="2 4">R50-22</strain>
        <strain evidence="1 3">T5-8</strain>
    </source>
</reference>
<evidence type="ECO:0000313" key="1">
    <source>
        <dbReference type="EMBL" id="QJT28858.1"/>
    </source>
</evidence>
<name>A0A7Z3H9U9_AERME</name>
<evidence type="ECO:0000313" key="4">
    <source>
        <dbReference type="Proteomes" id="UP000502657"/>
    </source>
</evidence>
<evidence type="ECO:0000313" key="3">
    <source>
        <dbReference type="Proteomes" id="UP000502006"/>
    </source>
</evidence>